<dbReference type="Proteomes" id="UP001193501">
    <property type="component" value="Unassembled WGS sequence"/>
</dbReference>
<dbReference type="RefSeq" id="WP_168774490.1">
    <property type="nucleotide sequence ID" value="NZ_JAABNR010000007.1"/>
</dbReference>
<evidence type="ECO:0000313" key="2">
    <source>
        <dbReference type="EMBL" id="NBZ87675.1"/>
    </source>
</evidence>
<proteinExistence type="predicted"/>
<keyword evidence="1" id="KW-0732">Signal</keyword>
<feature type="signal peptide" evidence="1">
    <location>
        <begin position="1"/>
        <end position="20"/>
    </location>
</feature>
<sequence>MANALCWQAGLIFLAQAAHADCAAPEGDFQATICADPGLRAKAEAIWTTATETLAQNRNPWVALGLRRSIRHQLDAYGNAWDYAKAQPEDSGACDDEPSSCAETWFTKDWLAERLERLSSFAADPSNLALLREEMRFRRKFTGGPFGHDDANCGLLEPWVLERPYEDLHCAGTFRIQHHDRVCTAEVTWASGHYMTDLRVDQIVAGQPVLKGRCSILDQGGWGSEPFCPEMSIDAPQVGWTTAPDDFSDPLVARPDLDPMDPGETDVVAMAMLGPDGLPGGFAPPLTDWFQTCLTTPDYPPPDQVRE</sequence>
<accession>A0AAE4YDL8</accession>
<comment type="caution">
    <text evidence="2">The sequence shown here is derived from an EMBL/GenBank/DDBJ whole genome shotgun (WGS) entry which is preliminary data.</text>
</comment>
<dbReference type="EMBL" id="JAABNR010000007">
    <property type="protein sequence ID" value="NBZ87675.1"/>
    <property type="molecule type" value="Genomic_DNA"/>
</dbReference>
<reference evidence="2" key="1">
    <citation type="submission" date="2020-01" db="EMBL/GenBank/DDBJ databases">
        <authorList>
            <person name="Chen W.-M."/>
        </authorList>
    </citation>
    <scope>NUCLEOTIDE SEQUENCE</scope>
    <source>
        <strain evidence="2">CYK-10</strain>
    </source>
</reference>
<evidence type="ECO:0008006" key="4">
    <source>
        <dbReference type="Google" id="ProtNLM"/>
    </source>
</evidence>
<organism evidence="2 3">
    <name type="scientific">Stagnihabitans tardus</name>
    <dbReference type="NCBI Taxonomy" id="2699202"/>
    <lineage>
        <taxon>Bacteria</taxon>
        <taxon>Pseudomonadati</taxon>
        <taxon>Pseudomonadota</taxon>
        <taxon>Alphaproteobacteria</taxon>
        <taxon>Rhodobacterales</taxon>
        <taxon>Paracoccaceae</taxon>
        <taxon>Stagnihabitans</taxon>
    </lineage>
</organism>
<gene>
    <name evidence="2" type="ORF">GV832_08800</name>
</gene>
<evidence type="ECO:0000313" key="3">
    <source>
        <dbReference type="Proteomes" id="UP001193501"/>
    </source>
</evidence>
<dbReference type="AlphaFoldDB" id="A0AAE4YDL8"/>
<keyword evidence="3" id="KW-1185">Reference proteome</keyword>
<feature type="chain" id="PRO_5042107498" description="Lysozyme inhibitor LprI N-terminal domain-containing protein" evidence="1">
    <location>
        <begin position="21"/>
        <end position="307"/>
    </location>
</feature>
<protein>
    <recommendedName>
        <fullName evidence="4">Lysozyme inhibitor LprI N-terminal domain-containing protein</fullName>
    </recommendedName>
</protein>
<evidence type="ECO:0000256" key="1">
    <source>
        <dbReference type="SAM" id="SignalP"/>
    </source>
</evidence>
<name>A0AAE4YDL8_9RHOB</name>